<sequence length="115" mass="12636">MSAMDERDVEERKKTGQTMDAPPPPGNLPRPEEVIAAVYGRISTLREAGKTPSSIVLPPALYRIIQDYRARLGESPREVPDYLGKYEMFGLPLYTDSCTAIVIRTRPGSSGAVAQ</sequence>
<organism evidence="2 3">
    <name type="scientific">Alkalispirochaeta sphaeroplastigenens</name>
    <dbReference type="NCBI Taxonomy" id="1187066"/>
    <lineage>
        <taxon>Bacteria</taxon>
        <taxon>Pseudomonadati</taxon>
        <taxon>Spirochaetota</taxon>
        <taxon>Spirochaetia</taxon>
        <taxon>Spirochaetales</taxon>
        <taxon>Spirochaetaceae</taxon>
        <taxon>Alkalispirochaeta</taxon>
    </lineage>
</organism>
<protein>
    <submittedName>
        <fullName evidence="2">Uncharacterized protein</fullName>
    </submittedName>
</protein>
<accession>A0A2S4JYS7</accession>
<dbReference type="OrthoDB" id="371306at2"/>
<dbReference type="RefSeq" id="WP_146049355.1">
    <property type="nucleotide sequence ID" value="NZ_LPWH01000010.1"/>
</dbReference>
<evidence type="ECO:0000313" key="2">
    <source>
        <dbReference type="EMBL" id="POR04659.1"/>
    </source>
</evidence>
<dbReference type="EMBL" id="LPWH01000010">
    <property type="protein sequence ID" value="POR04659.1"/>
    <property type="molecule type" value="Genomic_DNA"/>
</dbReference>
<dbReference type="AlphaFoldDB" id="A0A2S4JYS7"/>
<evidence type="ECO:0000313" key="3">
    <source>
        <dbReference type="Proteomes" id="UP000237350"/>
    </source>
</evidence>
<feature type="region of interest" description="Disordered" evidence="1">
    <location>
        <begin position="1"/>
        <end position="31"/>
    </location>
</feature>
<feature type="compositionally biased region" description="Basic and acidic residues" evidence="1">
    <location>
        <begin position="1"/>
        <end position="14"/>
    </location>
</feature>
<keyword evidence="3" id="KW-1185">Reference proteome</keyword>
<name>A0A2S4JYS7_9SPIO</name>
<dbReference type="Proteomes" id="UP000237350">
    <property type="component" value="Unassembled WGS sequence"/>
</dbReference>
<evidence type="ECO:0000256" key="1">
    <source>
        <dbReference type="SAM" id="MobiDB-lite"/>
    </source>
</evidence>
<gene>
    <name evidence="2" type="ORF">AU468_03015</name>
</gene>
<proteinExistence type="predicted"/>
<reference evidence="3" key="1">
    <citation type="submission" date="2015-12" db="EMBL/GenBank/DDBJ databases">
        <authorList>
            <person name="Lodha T.D."/>
            <person name="Chintalapati S."/>
            <person name="Chintalapati V.R."/>
            <person name="Sravanthi T."/>
        </authorList>
    </citation>
    <scope>NUCLEOTIDE SEQUENCE [LARGE SCALE GENOMIC DNA]</scope>
    <source>
        <strain evidence="3">JC133</strain>
    </source>
</reference>
<comment type="caution">
    <text evidence="2">The sequence shown here is derived from an EMBL/GenBank/DDBJ whole genome shotgun (WGS) entry which is preliminary data.</text>
</comment>